<proteinExistence type="predicted"/>
<gene>
    <name evidence="2" type="primary">OSJNBb0019B14.15</name>
</gene>
<evidence type="ECO:0000256" key="1">
    <source>
        <dbReference type="SAM" id="MobiDB-lite"/>
    </source>
</evidence>
<protein>
    <submittedName>
        <fullName evidence="2">Uncharacterized protein</fullName>
    </submittedName>
</protein>
<name>Q69MD5_ORYSJ</name>
<feature type="compositionally biased region" description="Basic and acidic residues" evidence="1">
    <location>
        <begin position="46"/>
        <end position="63"/>
    </location>
</feature>
<dbReference type="EMBL" id="AP005755">
    <property type="protein sequence ID" value="BAD33947.1"/>
    <property type="molecule type" value="Genomic_DNA"/>
</dbReference>
<evidence type="ECO:0000313" key="2">
    <source>
        <dbReference type="EMBL" id="BAD33947.1"/>
    </source>
</evidence>
<feature type="compositionally biased region" description="Basic residues" evidence="1">
    <location>
        <begin position="11"/>
        <end position="24"/>
    </location>
</feature>
<dbReference type="AlphaFoldDB" id="Q69MD5"/>
<evidence type="ECO:0000313" key="3">
    <source>
        <dbReference type="Proteomes" id="UP000000763"/>
    </source>
</evidence>
<feature type="compositionally biased region" description="Basic residues" evidence="1">
    <location>
        <begin position="94"/>
        <end position="116"/>
    </location>
</feature>
<dbReference type="Proteomes" id="UP000000763">
    <property type="component" value="Chromosome 9"/>
</dbReference>
<reference evidence="3" key="2">
    <citation type="journal article" date="2008" name="Nucleic Acids Res.">
        <title>The rice annotation project database (RAP-DB): 2008 update.</title>
        <authorList>
            <consortium name="The rice annotation project (RAP)"/>
        </authorList>
    </citation>
    <scope>GENOME REANNOTATION</scope>
    <source>
        <strain evidence="3">cv. Nipponbare</strain>
    </source>
</reference>
<organism evidence="2 3">
    <name type="scientific">Oryza sativa subsp. japonica</name>
    <name type="common">Rice</name>
    <dbReference type="NCBI Taxonomy" id="39947"/>
    <lineage>
        <taxon>Eukaryota</taxon>
        <taxon>Viridiplantae</taxon>
        <taxon>Streptophyta</taxon>
        <taxon>Embryophyta</taxon>
        <taxon>Tracheophyta</taxon>
        <taxon>Spermatophyta</taxon>
        <taxon>Magnoliopsida</taxon>
        <taxon>Liliopsida</taxon>
        <taxon>Poales</taxon>
        <taxon>Poaceae</taxon>
        <taxon>BOP clade</taxon>
        <taxon>Oryzoideae</taxon>
        <taxon>Oryzeae</taxon>
        <taxon>Oryzinae</taxon>
        <taxon>Oryza</taxon>
        <taxon>Oryza sativa</taxon>
    </lineage>
</organism>
<sequence>MAGRRGWGTGARRRRAVAARRRGAQRAAPSGRRRHPRRPAPFSLSERARRPARKDAGREREEVPVAPSPNLPSSNRPWIEMMVGPTDSATSPPRRMRTKSNRPYRRHISQNHHQNR</sequence>
<feature type="region of interest" description="Disordered" evidence="1">
    <location>
        <begin position="1"/>
        <end position="116"/>
    </location>
</feature>
<reference evidence="3" key="1">
    <citation type="journal article" date="2005" name="Nature">
        <title>The map-based sequence of the rice genome.</title>
        <authorList>
            <consortium name="International rice genome sequencing project (IRGSP)"/>
            <person name="Matsumoto T."/>
            <person name="Wu J."/>
            <person name="Kanamori H."/>
            <person name="Katayose Y."/>
            <person name="Fujisawa M."/>
            <person name="Namiki N."/>
            <person name="Mizuno H."/>
            <person name="Yamamoto K."/>
            <person name="Antonio B.A."/>
            <person name="Baba T."/>
            <person name="Sakata K."/>
            <person name="Nagamura Y."/>
            <person name="Aoki H."/>
            <person name="Arikawa K."/>
            <person name="Arita K."/>
            <person name="Bito T."/>
            <person name="Chiden Y."/>
            <person name="Fujitsuka N."/>
            <person name="Fukunaka R."/>
            <person name="Hamada M."/>
            <person name="Harada C."/>
            <person name="Hayashi A."/>
            <person name="Hijishita S."/>
            <person name="Honda M."/>
            <person name="Hosokawa S."/>
            <person name="Ichikawa Y."/>
            <person name="Idonuma A."/>
            <person name="Iijima M."/>
            <person name="Ikeda M."/>
            <person name="Ikeno M."/>
            <person name="Ito K."/>
            <person name="Ito S."/>
            <person name="Ito T."/>
            <person name="Ito Y."/>
            <person name="Ito Y."/>
            <person name="Iwabuchi A."/>
            <person name="Kamiya K."/>
            <person name="Karasawa W."/>
            <person name="Kurita K."/>
            <person name="Katagiri S."/>
            <person name="Kikuta A."/>
            <person name="Kobayashi H."/>
            <person name="Kobayashi N."/>
            <person name="Machita K."/>
            <person name="Maehara T."/>
            <person name="Masukawa M."/>
            <person name="Mizubayashi T."/>
            <person name="Mukai Y."/>
            <person name="Nagasaki H."/>
            <person name="Nagata Y."/>
            <person name="Naito S."/>
            <person name="Nakashima M."/>
            <person name="Nakama Y."/>
            <person name="Nakamichi Y."/>
            <person name="Nakamura M."/>
            <person name="Meguro A."/>
            <person name="Negishi M."/>
            <person name="Ohta I."/>
            <person name="Ohta T."/>
            <person name="Okamoto M."/>
            <person name="Ono N."/>
            <person name="Saji S."/>
            <person name="Sakaguchi M."/>
            <person name="Sakai K."/>
            <person name="Shibata M."/>
            <person name="Shimokawa T."/>
            <person name="Song J."/>
            <person name="Takazaki Y."/>
            <person name="Terasawa K."/>
            <person name="Tsugane M."/>
            <person name="Tsuji K."/>
            <person name="Ueda S."/>
            <person name="Waki K."/>
            <person name="Yamagata H."/>
            <person name="Yamamoto M."/>
            <person name="Yamamoto S."/>
            <person name="Yamane H."/>
            <person name="Yoshiki S."/>
            <person name="Yoshihara R."/>
            <person name="Yukawa K."/>
            <person name="Zhong H."/>
            <person name="Yano M."/>
            <person name="Yuan Q."/>
            <person name="Ouyang S."/>
            <person name="Liu J."/>
            <person name="Jones K.M."/>
            <person name="Gansberger K."/>
            <person name="Moffat K."/>
            <person name="Hill J."/>
            <person name="Bera J."/>
            <person name="Fadrosh D."/>
            <person name="Jin S."/>
            <person name="Johri S."/>
            <person name="Kim M."/>
            <person name="Overton L."/>
            <person name="Reardon M."/>
            <person name="Tsitrin T."/>
            <person name="Vuong H."/>
            <person name="Weaver B."/>
            <person name="Ciecko A."/>
            <person name="Tallon L."/>
            <person name="Jackson J."/>
            <person name="Pai G."/>
            <person name="Aken S.V."/>
            <person name="Utterback T."/>
            <person name="Reidmuller S."/>
            <person name="Feldblyum T."/>
            <person name="Hsiao J."/>
            <person name="Zismann V."/>
            <person name="Iobst S."/>
            <person name="de Vazeille A.R."/>
            <person name="Buell C.R."/>
            <person name="Ying K."/>
            <person name="Li Y."/>
            <person name="Lu T."/>
            <person name="Huang Y."/>
            <person name="Zhao Q."/>
            <person name="Feng Q."/>
            <person name="Zhang L."/>
            <person name="Zhu J."/>
            <person name="Weng Q."/>
            <person name="Mu J."/>
            <person name="Lu Y."/>
            <person name="Fan D."/>
            <person name="Liu Y."/>
            <person name="Guan J."/>
            <person name="Zhang Y."/>
            <person name="Yu S."/>
            <person name="Liu X."/>
            <person name="Zhang Y."/>
            <person name="Hong G."/>
            <person name="Han B."/>
            <person name="Choisne N."/>
            <person name="Demange N."/>
            <person name="Orjeda G."/>
            <person name="Samain S."/>
            <person name="Cattolico L."/>
            <person name="Pelletier E."/>
            <person name="Couloux A."/>
            <person name="Segurens B."/>
            <person name="Wincker P."/>
            <person name="D'Hont A."/>
            <person name="Scarpelli C."/>
            <person name="Weissenbach J."/>
            <person name="Salanoubat M."/>
            <person name="Quetier F."/>
            <person name="Yu Y."/>
            <person name="Kim H.R."/>
            <person name="Rambo T."/>
            <person name="Currie J."/>
            <person name="Collura K."/>
            <person name="Luo M."/>
            <person name="Yang T."/>
            <person name="Ammiraju J.S.S."/>
            <person name="Engler F."/>
            <person name="Soderlund C."/>
            <person name="Wing R.A."/>
            <person name="Palmer L.E."/>
            <person name="de la Bastide M."/>
            <person name="Spiegel L."/>
            <person name="Nascimento L."/>
            <person name="Zutavern T."/>
            <person name="O'Shaughnessy A."/>
            <person name="Dike S."/>
            <person name="Dedhia N."/>
            <person name="Preston R."/>
            <person name="Balija V."/>
            <person name="McCombie W.R."/>
            <person name="Chow T."/>
            <person name="Chen H."/>
            <person name="Chung M."/>
            <person name="Chen C."/>
            <person name="Shaw J."/>
            <person name="Wu H."/>
            <person name="Hsiao K."/>
            <person name="Chao Y."/>
            <person name="Chu M."/>
            <person name="Cheng C."/>
            <person name="Hour A."/>
            <person name="Lee P."/>
            <person name="Lin S."/>
            <person name="Lin Y."/>
            <person name="Liou J."/>
            <person name="Liu S."/>
            <person name="Hsing Y."/>
            <person name="Raghuvanshi S."/>
            <person name="Mohanty A."/>
            <person name="Bharti A.K."/>
            <person name="Gaur A."/>
            <person name="Gupta V."/>
            <person name="Kumar D."/>
            <person name="Ravi V."/>
            <person name="Vij S."/>
            <person name="Kapur A."/>
            <person name="Khurana P."/>
            <person name="Khurana P."/>
            <person name="Khurana J.P."/>
            <person name="Tyagi A.K."/>
            <person name="Gaikwad K."/>
            <person name="Singh A."/>
            <person name="Dalal V."/>
            <person name="Srivastava S."/>
            <person name="Dixit A."/>
            <person name="Pal A.K."/>
            <person name="Ghazi I.A."/>
            <person name="Yadav M."/>
            <person name="Pandit A."/>
            <person name="Bhargava A."/>
            <person name="Sureshbabu K."/>
            <person name="Batra K."/>
            <person name="Sharma T.R."/>
            <person name="Mohapatra T."/>
            <person name="Singh N.K."/>
            <person name="Messing J."/>
            <person name="Nelson A.B."/>
            <person name="Fuks G."/>
            <person name="Kavchok S."/>
            <person name="Keizer G."/>
            <person name="Linton E."/>
            <person name="Llaca V."/>
            <person name="Song R."/>
            <person name="Tanyolac B."/>
            <person name="Young S."/>
            <person name="Ho-Il K."/>
            <person name="Hahn J.H."/>
            <person name="Sangsakoo G."/>
            <person name="Vanavichit A."/>
            <person name="de Mattos Luiz.A.T."/>
            <person name="Zimmer P.D."/>
            <person name="Malone G."/>
            <person name="Dellagostin O."/>
            <person name="de Oliveira A.C."/>
            <person name="Bevan M."/>
            <person name="Bancroft I."/>
            <person name="Minx P."/>
            <person name="Cordum H."/>
            <person name="Wilson R."/>
            <person name="Cheng Z."/>
            <person name="Jin W."/>
            <person name="Jiang J."/>
            <person name="Leong S.A."/>
            <person name="Iwama H."/>
            <person name="Gojobori T."/>
            <person name="Itoh T."/>
            <person name="Niimura Y."/>
            <person name="Fujii Y."/>
            <person name="Habara T."/>
            <person name="Sakai H."/>
            <person name="Sato Y."/>
            <person name="Wilson G."/>
            <person name="Kumar K."/>
            <person name="McCouch S."/>
            <person name="Juretic N."/>
            <person name="Hoen D."/>
            <person name="Wright S."/>
            <person name="Bruskiewich R."/>
            <person name="Bureau T."/>
            <person name="Miyao A."/>
            <person name="Hirochika H."/>
            <person name="Nishikawa T."/>
            <person name="Kadowaki K."/>
            <person name="Sugiura M."/>
            <person name="Burr B."/>
            <person name="Sasaki T."/>
        </authorList>
    </citation>
    <scope>NUCLEOTIDE SEQUENCE [LARGE SCALE GENOMIC DNA]</scope>
    <source>
        <strain evidence="3">cv. Nipponbare</strain>
    </source>
</reference>
<accession>Q69MD5</accession>